<dbReference type="AlphaFoldDB" id="C4ZLH6"/>
<dbReference type="eggNOG" id="ENOG502ZH2A">
    <property type="taxonomic scope" value="Bacteria"/>
</dbReference>
<dbReference type="OrthoDB" id="5298834at2"/>
<dbReference type="InterPro" id="IPR007730">
    <property type="entry name" value="SPOR-like_dom"/>
</dbReference>
<feature type="transmembrane region" description="Helical" evidence="2">
    <location>
        <begin position="21"/>
        <end position="42"/>
    </location>
</feature>
<accession>C4ZLH6</accession>
<feature type="compositionally biased region" description="Low complexity" evidence="1">
    <location>
        <begin position="63"/>
        <end position="86"/>
    </location>
</feature>
<dbReference type="Proteomes" id="UP000002186">
    <property type="component" value="Chromosome"/>
</dbReference>
<evidence type="ECO:0000313" key="5">
    <source>
        <dbReference type="Proteomes" id="UP000002186"/>
    </source>
</evidence>
<evidence type="ECO:0000259" key="3">
    <source>
        <dbReference type="Pfam" id="PF05036"/>
    </source>
</evidence>
<dbReference type="EMBL" id="CP001281">
    <property type="protein sequence ID" value="ACK53588.1"/>
    <property type="molecule type" value="Genomic_DNA"/>
</dbReference>
<reference evidence="5" key="1">
    <citation type="submission" date="2009-05" db="EMBL/GenBank/DDBJ databases">
        <title>Complete sequence of chromosome of Thauera sp. MZ1T.</title>
        <authorList>
            <consortium name="US DOE Joint Genome Institute"/>
            <person name="Lucas S."/>
            <person name="Copeland A."/>
            <person name="Lapidus A."/>
            <person name="Glavina del Rio T."/>
            <person name="Dalin E."/>
            <person name="Tice H."/>
            <person name="Bruce D."/>
            <person name="Goodwin L."/>
            <person name="Pitluck S."/>
            <person name="Sims D."/>
            <person name="Brettin T."/>
            <person name="Detter J.C."/>
            <person name="Han C."/>
            <person name="Larimer F."/>
            <person name="Land M."/>
            <person name="Hauser L."/>
            <person name="Kyrpides N."/>
            <person name="Mikhailova N."/>
            <person name="Sayler G.S."/>
        </authorList>
    </citation>
    <scope>NUCLEOTIDE SEQUENCE [LARGE SCALE GENOMIC DNA]</scope>
    <source>
        <strain evidence="5">MZ1T</strain>
    </source>
</reference>
<keyword evidence="2" id="KW-1133">Transmembrane helix</keyword>
<feature type="domain" description="SPOR" evidence="3">
    <location>
        <begin position="148"/>
        <end position="211"/>
    </location>
</feature>
<protein>
    <submittedName>
        <fullName evidence="4">Sporulation domain protein</fullName>
    </submittedName>
</protein>
<dbReference type="SUPFAM" id="SSF110997">
    <property type="entry name" value="Sporulation related repeat"/>
    <property type="match status" value="1"/>
</dbReference>
<evidence type="ECO:0000256" key="2">
    <source>
        <dbReference type="SAM" id="Phobius"/>
    </source>
</evidence>
<gene>
    <name evidence="4" type="ordered locus">Tmz1t_0819</name>
</gene>
<keyword evidence="2" id="KW-0472">Membrane</keyword>
<dbReference type="Gene3D" id="3.30.70.1070">
    <property type="entry name" value="Sporulation related repeat"/>
    <property type="match status" value="1"/>
</dbReference>
<evidence type="ECO:0000313" key="4">
    <source>
        <dbReference type="EMBL" id="ACK53588.1"/>
    </source>
</evidence>
<dbReference type="GO" id="GO:0042834">
    <property type="term" value="F:peptidoglycan binding"/>
    <property type="evidence" value="ECO:0007669"/>
    <property type="project" value="InterPro"/>
</dbReference>
<name>C4ZLH6_THASP</name>
<dbReference type="HOGENOM" id="CLU_1260948_0_0_4"/>
<evidence type="ECO:0000256" key="1">
    <source>
        <dbReference type="SAM" id="MobiDB-lite"/>
    </source>
</evidence>
<sequence length="219" mass="21505">MKLPRFPATRSALPRGSPRRAALLRAAAALAAALVLLVLGLLDRDRPVPSRAGAGAAVGGAAPGAAASTPPAMPANPLSAAGKPGPGAPAYEAAVPLGAGQGAACAPPSAPPPSCPTPPPAPACTPLPVPTAKLDGVLLPRAAVAPAGSGYLVQLGVFAAPDNALRIYQQAAAAGQPAHIQSRVVLGPFVDREAAERARKRLQAAGAGPGVLIPPERPR</sequence>
<dbReference type="KEGG" id="tmz:Tmz1t_0819"/>
<keyword evidence="5" id="KW-1185">Reference proteome</keyword>
<dbReference type="RefSeq" id="WP_012584654.1">
    <property type="nucleotide sequence ID" value="NC_011662.2"/>
</dbReference>
<feature type="region of interest" description="Disordered" evidence="1">
    <location>
        <begin position="51"/>
        <end position="86"/>
    </location>
</feature>
<keyword evidence="2" id="KW-0812">Transmembrane</keyword>
<dbReference type="InterPro" id="IPR036680">
    <property type="entry name" value="SPOR-like_sf"/>
</dbReference>
<dbReference type="STRING" id="85643.Tmz1t_0819"/>
<organism evidence="4 5">
    <name type="scientific">Thauera aminoaromatica</name>
    <dbReference type="NCBI Taxonomy" id="164330"/>
    <lineage>
        <taxon>Bacteria</taxon>
        <taxon>Pseudomonadati</taxon>
        <taxon>Pseudomonadota</taxon>
        <taxon>Betaproteobacteria</taxon>
        <taxon>Rhodocyclales</taxon>
        <taxon>Zoogloeaceae</taxon>
        <taxon>Thauera</taxon>
    </lineage>
</organism>
<reference evidence="4 5" key="2">
    <citation type="journal article" date="2012" name="Stand. Genomic Sci.">
        <title>Complete genome sequence of Thauera aminoaromatica strain MZ1T.</title>
        <authorList>
            <person name="Jiang K."/>
            <person name="Sanseverino J."/>
            <person name="Chauhan A."/>
            <person name="Lucas S."/>
            <person name="Copeland A."/>
            <person name="Lapidus A."/>
            <person name="Del Rio T.G."/>
            <person name="Dalin E."/>
            <person name="Tice H."/>
            <person name="Bruce D."/>
            <person name="Goodwin L."/>
            <person name="Pitluck S."/>
            <person name="Sims D."/>
            <person name="Brettin T."/>
            <person name="Detter J.C."/>
            <person name="Han C."/>
            <person name="Chang Y.J."/>
            <person name="Larimer F."/>
            <person name="Land M."/>
            <person name="Hauser L."/>
            <person name="Kyrpides N.C."/>
            <person name="Mikhailova N."/>
            <person name="Moser S."/>
            <person name="Jegier P."/>
            <person name="Close D."/>
            <person name="Debruyn J.M."/>
            <person name="Wang Y."/>
            <person name="Layton A.C."/>
            <person name="Allen M.S."/>
            <person name="Sayler G.S."/>
        </authorList>
    </citation>
    <scope>NUCLEOTIDE SEQUENCE [LARGE SCALE GENOMIC DNA]</scope>
    <source>
        <strain evidence="4 5">MZ1T</strain>
    </source>
</reference>
<dbReference type="Pfam" id="PF05036">
    <property type="entry name" value="SPOR"/>
    <property type="match status" value="1"/>
</dbReference>
<feature type="region of interest" description="Disordered" evidence="1">
    <location>
        <begin position="200"/>
        <end position="219"/>
    </location>
</feature>
<proteinExistence type="predicted"/>